<feature type="transmembrane region" description="Helical" evidence="1">
    <location>
        <begin position="61"/>
        <end position="83"/>
    </location>
</feature>
<reference evidence="2" key="1">
    <citation type="submission" date="2022-11" db="EMBL/GenBank/DDBJ databases">
        <title>Centuries of genome instability and evolution in soft-shell clam transmissible cancer (bioRxiv).</title>
        <authorList>
            <person name="Hart S.F.M."/>
            <person name="Yonemitsu M.A."/>
            <person name="Giersch R.M."/>
            <person name="Beal B.F."/>
            <person name="Arriagada G."/>
            <person name="Davis B.W."/>
            <person name="Ostrander E.A."/>
            <person name="Goff S.P."/>
            <person name="Metzger M.J."/>
        </authorList>
    </citation>
    <scope>NUCLEOTIDE SEQUENCE</scope>
    <source>
        <strain evidence="2">MELC-2E11</strain>
        <tissue evidence="2">Siphon/mantle</tissue>
    </source>
</reference>
<dbReference type="Proteomes" id="UP001164746">
    <property type="component" value="Chromosome 2"/>
</dbReference>
<gene>
    <name evidence="2" type="ORF">MAR_028936</name>
</gene>
<dbReference type="PANTHER" id="PTHR37686:SF1">
    <property type="entry name" value="LD36006P"/>
    <property type="match status" value="1"/>
</dbReference>
<dbReference type="EMBL" id="CP111013">
    <property type="protein sequence ID" value="WAQ96246.1"/>
    <property type="molecule type" value="Genomic_DNA"/>
</dbReference>
<dbReference type="PANTHER" id="PTHR37686">
    <property type="entry name" value="LD36006P"/>
    <property type="match status" value="1"/>
</dbReference>
<keyword evidence="3" id="KW-1185">Reference proteome</keyword>
<keyword evidence="1" id="KW-0472">Membrane</keyword>
<evidence type="ECO:0000256" key="1">
    <source>
        <dbReference type="SAM" id="Phobius"/>
    </source>
</evidence>
<feature type="transmembrane region" description="Helical" evidence="1">
    <location>
        <begin position="90"/>
        <end position="113"/>
    </location>
</feature>
<accession>A0ABY7DI11</accession>
<protein>
    <submittedName>
        <fullName evidence="2">Uncharacterized protein</fullName>
    </submittedName>
</protein>
<feature type="non-terminal residue" evidence="2">
    <location>
        <position position="1"/>
    </location>
</feature>
<evidence type="ECO:0000313" key="3">
    <source>
        <dbReference type="Proteomes" id="UP001164746"/>
    </source>
</evidence>
<sequence length="152" mass="16241">FLGKSCTRHLNRFWNYVCKGVCGSVLVVVSFPILCVTVSACSMVLAITAPDPSCISSLPGLLYTGNVNKISILLEAVLLRFVILGTLQPITAAGCAFLALPLVSLAIILFGGIRRGVRGFWDTVMYNIVIKSRARVPANDGFVARRISGPGL</sequence>
<name>A0ABY7DI11_MYAAR</name>
<proteinExistence type="predicted"/>
<evidence type="ECO:0000313" key="2">
    <source>
        <dbReference type="EMBL" id="WAQ96246.1"/>
    </source>
</evidence>
<feature type="non-terminal residue" evidence="2">
    <location>
        <position position="152"/>
    </location>
</feature>
<feature type="transmembrane region" description="Helical" evidence="1">
    <location>
        <begin position="21"/>
        <end position="49"/>
    </location>
</feature>
<dbReference type="Pfam" id="PF25228">
    <property type="entry name" value="Lips"/>
    <property type="match status" value="2"/>
</dbReference>
<keyword evidence="1" id="KW-0812">Transmembrane</keyword>
<keyword evidence="1" id="KW-1133">Transmembrane helix</keyword>
<organism evidence="2 3">
    <name type="scientific">Mya arenaria</name>
    <name type="common">Soft-shell clam</name>
    <dbReference type="NCBI Taxonomy" id="6604"/>
    <lineage>
        <taxon>Eukaryota</taxon>
        <taxon>Metazoa</taxon>
        <taxon>Spiralia</taxon>
        <taxon>Lophotrochozoa</taxon>
        <taxon>Mollusca</taxon>
        <taxon>Bivalvia</taxon>
        <taxon>Autobranchia</taxon>
        <taxon>Heteroconchia</taxon>
        <taxon>Euheterodonta</taxon>
        <taxon>Imparidentia</taxon>
        <taxon>Neoheterodontei</taxon>
        <taxon>Myida</taxon>
        <taxon>Myoidea</taxon>
        <taxon>Myidae</taxon>
        <taxon>Mya</taxon>
    </lineage>
</organism>
<dbReference type="InterPro" id="IPR057435">
    <property type="entry name" value="Lips"/>
</dbReference>